<organism evidence="1 2">
    <name type="scientific">Curtobacterium herbarum</name>
    <dbReference type="NCBI Taxonomy" id="150122"/>
    <lineage>
        <taxon>Bacteria</taxon>
        <taxon>Bacillati</taxon>
        <taxon>Actinomycetota</taxon>
        <taxon>Actinomycetes</taxon>
        <taxon>Micrococcales</taxon>
        <taxon>Microbacteriaceae</taxon>
        <taxon>Curtobacterium</taxon>
    </lineage>
</organism>
<accession>A0ABP4JZS0</accession>
<dbReference type="Proteomes" id="UP001501742">
    <property type="component" value="Unassembled WGS sequence"/>
</dbReference>
<protein>
    <recommendedName>
        <fullName evidence="3">Transposase</fullName>
    </recommendedName>
</protein>
<keyword evidence="2" id="KW-1185">Reference proteome</keyword>
<evidence type="ECO:0000313" key="1">
    <source>
        <dbReference type="EMBL" id="GAA1492006.1"/>
    </source>
</evidence>
<gene>
    <name evidence="1" type="ORF">GCM10009627_03520</name>
</gene>
<name>A0ABP4JZS0_9MICO</name>
<reference evidence="2" key="1">
    <citation type="journal article" date="2019" name="Int. J. Syst. Evol. Microbiol.">
        <title>The Global Catalogue of Microorganisms (GCM) 10K type strain sequencing project: providing services to taxonomists for standard genome sequencing and annotation.</title>
        <authorList>
            <consortium name="The Broad Institute Genomics Platform"/>
            <consortium name="The Broad Institute Genome Sequencing Center for Infectious Disease"/>
            <person name="Wu L."/>
            <person name="Ma J."/>
        </authorList>
    </citation>
    <scope>NUCLEOTIDE SEQUENCE [LARGE SCALE GENOMIC DNA]</scope>
    <source>
        <strain evidence="2">JCM 12140</strain>
    </source>
</reference>
<dbReference type="RefSeq" id="WP_204609169.1">
    <property type="nucleotide sequence ID" value="NZ_BAAAJX010000002.1"/>
</dbReference>
<evidence type="ECO:0000313" key="2">
    <source>
        <dbReference type="Proteomes" id="UP001501742"/>
    </source>
</evidence>
<comment type="caution">
    <text evidence="1">The sequence shown here is derived from an EMBL/GenBank/DDBJ whole genome shotgun (WGS) entry which is preliminary data.</text>
</comment>
<proteinExistence type="predicted"/>
<evidence type="ECO:0008006" key="3">
    <source>
        <dbReference type="Google" id="ProtNLM"/>
    </source>
</evidence>
<dbReference type="EMBL" id="BAAAJX010000002">
    <property type="protein sequence ID" value="GAA1492006.1"/>
    <property type="molecule type" value="Genomic_DNA"/>
</dbReference>
<sequence>MGMYETEPGVDPVRITTIRRMRRRWKHGEQPTEDQGLFDDLFVATTEPR</sequence>